<dbReference type="EMBL" id="BARU01017415">
    <property type="protein sequence ID" value="GAH59965.1"/>
    <property type="molecule type" value="Genomic_DNA"/>
</dbReference>
<reference evidence="1" key="1">
    <citation type="journal article" date="2014" name="Front. Microbiol.">
        <title>High frequency of phylogenetically diverse reductive dehalogenase-homologous genes in deep subseafloor sedimentary metagenomes.</title>
        <authorList>
            <person name="Kawai M."/>
            <person name="Futagami T."/>
            <person name="Toyoda A."/>
            <person name="Takaki Y."/>
            <person name="Nishi S."/>
            <person name="Hori S."/>
            <person name="Arai W."/>
            <person name="Tsubouchi T."/>
            <person name="Morono Y."/>
            <person name="Uchiyama I."/>
            <person name="Ito T."/>
            <person name="Fujiyama A."/>
            <person name="Inagaki F."/>
            <person name="Takami H."/>
        </authorList>
    </citation>
    <scope>NUCLEOTIDE SEQUENCE</scope>
    <source>
        <strain evidence="1">Expedition CK06-06</strain>
    </source>
</reference>
<sequence length="298" mass="34868">QLAEGIHTIEISYENQNSLDIWDFLIDGVKQTGFFLSGVTSLYPIITVEEGSIEILEVKNQFFDKVNFSDPASWAENYNDSETIDYSGAGEAMNDITFSSNSLNREIIYCFNENLHDIDTMFDDLLLWTDLEFNSQNTVINGQFEPKFELLNWNDPVSWYYVNYYAHSVIEANELVIDGTSRPIGYNGYSAPYCSRYNDNKWTREGLGWGWTNTLWMRFDFPAFTDKIYIADIDFDYEFRSICDVDITHKDVAINFFDAWAPPTYKMSINFPNGWKRKYEPYLHENHQYQIAPLPLYN</sequence>
<feature type="non-terminal residue" evidence="1">
    <location>
        <position position="298"/>
    </location>
</feature>
<name>X1HSF7_9ZZZZ</name>
<accession>X1HSF7</accession>
<protein>
    <submittedName>
        <fullName evidence="1">Uncharacterized protein</fullName>
    </submittedName>
</protein>
<dbReference type="AlphaFoldDB" id="X1HSF7"/>
<gene>
    <name evidence="1" type="ORF">S03H2_28898</name>
</gene>
<organism evidence="1">
    <name type="scientific">marine sediment metagenome</name>
    <dbReference type="NCBI Taxonomy" id="412755"/>
    <lineage>
        <taxon>unclassified sequences</taxon>
        <taxon>metagenomes</taxon>
        <taxon>ecological metagenomes</taxon>
    </lineage>
</organism>
<proteinExistence type="predicted"/>
<evidence type="ECO:0000313" key="1">
    <source>
        <dbReference type="EMBL" id="GAH59965.1"/>
    </source>
</evidence>
<feature type="non-terminal residue" evidence="1">
    <location>
        <position position="1"/>
    </location>
</feature>
<comment type="caution">
    <text evidence="1">The sequence shown here is derived from an EMBL/GenBank/DDBJ whole genome shotgun (WGS) entry which is preliminary data.</text>
</comment>